<protein>
    <recommendedName>
        <fullName evidence="3">DUF1269 domain-containing protein</fullName>
    </recommendedName>
</protein>
<organism evidence="1 2">
    <name type="scientific">Pseudonocardia kongjuensis</name>
    <dbReference type="NCBI Taxonomy" id="102227"/>
    <lineage>
        <taxon>Bacteria</taxon>
        <taxon>Bacillati</taxon>
        <taxon>Actinomycetota</taxon>
        <taxon>Actinomycetes</taxon>
        <taxon>Pseudonocardiales</taxon>
        <taxon>Pseudonocardiaceae</taxon>
        <taxon>Pseudonocardia</taxon>
    </lineage>
</organism>
<keyword evidence="2" id="KW-1185">Reference proteome</keyword>
<name>A0ABP4IAV8_9PSEU</name>
<accession>A0ABP4IAV8</accession>
<sequence length="155" mass="15768">MTGAGPGDPVVGPLGPVEWVAIEFDGDRLAPAVVGPLAELVDAGTVRLLDAAVVHKDAGGAVRGAELTEAGVDFDAVDGDVLELLSDDDLDGIAAELTPGSTTLVLVWESLWASRFAGAVRAASGRLIAHDRIPVEQVQRALAALDAPATAEAAR</sequence>
<dbReference type="Pfam" id="PF19850">
    <property type="entry name" value="DUF6325"/>
    <property type="match status" value="1"/>
</dbReference>
<dbReference type="RefSeq" id="WP_344020682.1">
    <property type="nucleotide sequence ID" value="NZ_BAAAJK010000006.1"/>
</dbReference>
<evidence type="ECO:0000313" key="1">
    <source>
        <dbReference type="EMBL" id="GAA1386204.1"/>
    </source>
</evidence>
<dbReference type="InterPro" id="IPR046288">
    <property type="entry name" value="DUF6325"/>
</dbReference>
<evidence type="ECO:0000313" key="2">
    <source>
        <dbReference type="Proteomes" id="UP001501414"/>
    </source>
</evidence>
<proteinExistence type="predicted"/>
<comment type="caution">
    <text evidence="1">The sequence shown here is derived from an EMBL/GenBank/DDBJ whole genome shotgun (WGS) entry which is preliminary data.</text>
</comment>
<reference evidence="2" key="1">
    <citation type="journal article" date="2019" name="Int. J. Syst. Evol. Microbiol.">
        <title>The Global Catalogue of Microorganisms (GCM) 10K type strain sequencing project: providing services to taxonomists for standard genome sequencing and annotation.</title>
        <authorList>
            <consortium name="The Broad Institute Genomics Platform"/>
            <consortium name="The Broad Institute Genome Sequencing Center for Infectious Disease"/>
            <person name="Wu L."/>
            <person name="Ma J."/>
        </authorList>
    </citation>
    <scope>NUCLEOTIDE SEQUENCE [LARGE SCALE GENOMIC DNA]</scope>
    <source>
        <strain evidence="2">JCM 11896</strain>
    </source>
</reference>
<dbReference type="EMBL" id="BAAAJK010000006">
    <property type="protein sequence ID" value="GAA1386204.1"/>
    <property type="molecule type" value="Genomic_DNA"/>
</dbReference>
<evidence type="ECO:0008006" key="3">
    <source>
        <dbReference type="Google" id="ProtNLM"/>
    </source>
</evidence>
<dbReference type="Proteomes" id="UP001501414">
    <property type="component" value="Unassembled WGS sequence"/>
</dbReference>
<gene>
    <name evidence="1" type="ORF">GCM10009613_19790</name>
</gene>